<dbReference type="Proteomes" id="UP001054945">
    <property type="component" value="Unassembled WGS sequence"/>
</dbReference>
<protein>
    <submittedName>
        <fullName evidence="1">Uncharacterized protein</fullName>
    </submittedName>
</protein>
<evidence type="ECO:0000313" key="2">
    <source>
        <dbReference type="Proteomes" id="UP001054945"/>
    </source>
</evidence>
<accession>A0AAV4RUF5</accession>
<dbReference type="AlphaFoldDB" id="A0AAV4RUF5"/>
<reference evidence="1 2" key="1">
    <citation type="submission" date="2021-06" db="EMBL/GenBank/DDBJ databases">
        <title>Caerostris extrusa draft genome.</title>
        <authorList>
            <person name="Kono N."/>
            <person name="Arakawa K."/>
        </authorList>
    </citation>
    <scope>NUCLEOTIDE SEQUENCE [LARGE SCALE GENOMIC DNA]</scope>
</reference>
<gene>
    <name evidence="1" type="ORF">CEXT_148791</name>
</gene>
<organism evidence="1 2">
    <name type="scientific">Caerostris extrusa</name>
    <name type="common">Bark spider</name>
    <name type="synonym">Caerostris bankana</name>
    <dbReference type="NCBI Taxonomy" id="172846"/>
    <lineage>
        <taxon>Eukaryota</taxon>
        <taxon>Metazoa</taxon>
        <taxon>Ecdysozoa</taxon>
        <taxon>Arthropoda</taxon>
        <taxon>Chelicerata</taxon>
        <taxon>Arachnida</taxon>
        <taxon>Araneae</taxon>
        <taxon>Araneomorphae</taxon>
        <taxon>Entelegynae</taxon>
        <taxon>Araneoidea</taxon>
        <taxon>Araneidae</taxon>
        <taxon>Caerostris</taxon>
    </lineage>
</organism>
<keyword evidence="2" id="KW-1185">Reference proteome</keyword>
<evidence type="ECO:0000313" key="1">
    <source>
        <dbReference type="EMBL" id="GIY24026.1"/>
    </source>
</evidence>
<comment type="caution">
    <text evidence="1">The sequence shown here is derived from an EMBL/GenBank/DDBJ whole genome shotgun (WGS) entry which is preliminary data.</text>
</comment>
<dbReference type="EMBL" id="BPLR01008340">
    <property type="protein sequence ID" value="GIY24026.1"/>
    <property type="molecule type" value="Genomic_DNA"/>
</dbReference>
<name>A0AAV4RUF5_CAEEX</name>
<sequence length="149" mass="17035">MVRPRLSFFRCLCPDVRPPDVNILCLATVMSSNNKIRATVTKSLFNLFCTWSRTRSGSETQQDNGVDSWDTESKTLILSNGVRERRGELKRARAVAILWILRCASREETPIRNPTSETVCSYLESFPLGSNRVIFGGFYLLEMDRHLFP</sequence>
<proteinExistence type="predicted"/>